<evidence type="ECO:0008006" key="2">
    <source>
        <dbReference type="Google" id="ProtNLM"/>
    </source>
</evidence>
<organism evidence="1">
    <name type="scientific">marine sediment metagenome</name>
    <dbReference type="NCBI Taxonomy" id="412755"/>
    <lineage>
        <taxon>unclassified sequences</taxon>
        <taxon>metagenomes</taxon>
        <taxon>ecological metagenomes</taxon>
    </lineage>
</organism>
<proteinExistence type="predicted"/>
<sequence length="148" mass="17437">MKFEDLTFIRLTQPDQFRLIPPELFEQVKEDPDVIVENLYKFGPEQLNSQLTFLYIMVDPEDKTKGVLWAGVNEFTNILEVSILSVDKEYQDGKSPKIVLEFLQKLQKILNLSKIRFMTTRGKNYTDKYKRVYKEIGLKESNILILEI</sequence>
<accession>A0A0F9HC58</accession>
<evidence type="ECO:0000313" key="1">
    <source>
        <dbReference type="EMBL" id="KKM00702.1"/>
    </source>
</evidence>
<dbReference type="EMBL" id="LAZR01017370">
    <property type="protein sequence ID" value="KKM00702.1"/>
    <property type="molecule type" value="Genomic_DNA"/>
</dbReference>
<reference evidence="1" key="1">
    <citation type="journal article" date="2015" name="Nature">
        <title>Complex archaea that bridge the gap between prokaryotes and eukaryotes.</title>
        <authorList>
            <person name="Spang A."/>
            <person name="Saw J.H."/>
            <person name="Jorgensen S.L."/>
            <person name="Zaremba-Niedzwiedzka K."/>
            <person name="Martijn J."/>
            <person name="Lind A.E."/>
            <person name="van Eijk R."/>
            <person name="Schleper C."/>
            <person name="Guy L."/>
            <person name="Ettema T.J."/>
        </authorList>
    </citation>
    <scope>NUCLEOTIDE SEQUENCE</scope>
</reference>
<comment type="caution">
    <text evidence="1">The sequence shown here is derived from an EMBL/GenBank/DDBJ whole genome shotgun (WGS) entry which is preliminary data.</text>
</comment>
<dbReference type="AlphaFoldDB" id="A0A0F9HC58"/>
<protein>
    <recommendedName>
        <fullName evidence="2">N-acetyltransferase domain-containing protein</fullName>
    </recommendedName>
</protein>
<name>A0A0F9HC58_9ZZZZ</name>
<gene>
    <name evidence="1" type="ORF">LCGC14_1801790</name>
</gene>